<sequence>MSPMLKNNNTTAIGYSYGEHGTNTIYVAVKGPPQPDPNVVSAQASGLDIPHSDVVIIGNTSGLHAETSIIRHATDGDKSALLSDFFYLEIACIGKGVCPDCSGFMTKYSIPHTTVRSNVASDWVNPFSGAHFHGTGQNLQYRKAGKSFSSINPGSGYVKGWANN</sequence>
<reference evidence="1 2" key="1">
    <citation type="submission" date="2019-03" db="EMBL/GenBank/DDBJ databases">
        <title>Metabolic reconstructions from genomes of highly enriched 'Candidatus Accumulibacter' and 'Candidatus Competibacter' bioreactor populations.</title>
        <authorList>
            <person name="Annavajhala M.K."/>
            <person name="Welles L."/>
            <person name="Abbas B."/>
            <person name="Sorokin D."/>
            <person name="Park H."/>
            <person name="Van Loosdrecht M."/>
            <person name="Chandran K."/>
        </authorList>
    </citation>
    <scope>NUCLEOTIDE SEQUENCE [LARGE SCALE GENOMIC DNA]</scope>
    <source>
        <strain evidence="1 2">SBR_G</strain>
    </source>
</reference>
<organism evidence="1 2">
    <name type="scientific">Candidatus Competibacter phosphatis</name>
    <dbReference type="NCBI Taxonomy" id="221280"/>
    <lineage>
        <taxon>Bacteria</taxon>
        <taxon>Pseudomonadati</taxon>
        <taxon>Pseudomonadota</taxon>
        <taxon>Gammaproteobacteria</taxon>
        <taxon>Candidatus Competibacteraceae</taxon>
        <taxon>Candidatus Competibacter</taxon>
    </lineage>
</organism>
<dbReference type="RefSeq" id="WP_169248922.1">
    <property type="nucleotide sequence ID" value="NZ_SPMZ01000029.1"/>
</dbReference>
<evidence type="ECO:0000313" key="1">
    <source>
        <dbReference type="EMBL" id="NMQ19673.1"/>
    </source>
</evidence>
<comment type="caution">
    <text evidence="1">The sequence shown here is derived from an EMBL/GenBank/DDBJ whole genome shotgun (WGS) entry which is preliminary data.</text>
</comment>
<keyword evidence="2" id="KW-1185">Reference proteome</keyword>
<accession>A0ABX1TJW7</accession>
<dbReference type="Proteomes" id="UP000760480">
    <property type="component" value="Unassembled WGS sequence"/>
</dbReference>
<name>A0ABX1TJW7_9GAMM</name>
<gene>
    <name evidence="1" type="ORF">E4P82_10965</name>
</gene>
<proteinExistence type="predicted"/>
<evidence type="ECO:0000313" key="2">
    <source>
        <dbReference type="Proteomes" id="UP000760480"/>
    </source>
</evidence>
<dbReference type="EMBL" id="SPMZ01000029">
    <property type="protein sequence ID" value="NMQ19673.1"/>
    <property type="molecule type" value="Genomic_DNA"/>
</dbReference>
<protein>
    <submittedName>
        <fullName evidence="1">Uncharacterized protein</fullName>
    </submittedName>
</protein>